<sequence>CGTLVLEQMWDAYVCDSPTKSKIKAKGRGHTVRCVQRKGNNKNDLDQVTLDAVEVTNVDSVDKVYCIITEHMKLQNINPKACECLNCYIQGNEHLEEGQPSQVINLYNQALSITRKDSSGEDRQPRLRKGSFS</sequence>
<comment type="caution">
    <text evidence="1">The sequence shown here is derived from an EMBL/GenBank/DDBJ whole genome shotgun (WGS) entry which is preliminary data.</text>
</comment>
<keyword evidence="2" id="KW-1185">Reference proteome</keyword>
<proteinExistence type="predicted"/>
<reference evidence="1 2" key="1">
    <citation type="journal article" date="2020" name="G3 (Bethesda)">
        <title>Improved Reference Genome for Cyclotella cryptica CCMP332, a Model for Cell Wall Morphogenesis, Salinity Adaptation, and Lipid Production in Diatoms (Bacillariophyta).</title>
        <authorList>
            <person name="Roberts W.R."/>
            <person name="Downey K.M."/>
            <person name="Ruck E.C."/>
            <person name="Traller J.C."/>
            <person name="Alverson A.J."/>
        </authorList>
    </citation>
    <scope>NUCLEOTIDE SEQUENCE [LARGE SCALE GENOMIC DNA]</scope>
    <source>
        <strain evidence="1 2">CCMP332</strain>
    </source>
</reference>
<accession>A0ABD3NFM0</accession>
<gene>
    <name evidence="1" type="ORF">HJC23_006279</name>
</gene>
<dbReference type="EMBL" id="JABMIG020000572">
    <property type="protein sequence ID" value="KAL3774841.1"/>
    <property type="molecule type" value="Genomic_DNA"/>
</dbReference>
<name>A0ABD3NFM0_9STRA</name>
<evidence type="ECO:0000313" key="1">
    <source>
        <dbReference type="EMBL" id="KAL3774841.1"/>
    </source>
</evidence>
<feature type="non-terminal residue" evidence="1">
    <location>
        <position position="1"/>
    </location>
</feature>
<dbReference type="Proteomes" id="UP001516023">
    <property type="component" value="Unassembled WGS sequence"/>
</dbReference>
<dbReference type="AlphaFoldDB" id="A0ABD3NFM0"/>
<protein>
    <submittedName>
        <fullName evidence="1">Uncharacterized protein</fullName>
    </submittedName>
</protein>
<evidence type="ECO:0000313" key="2">
    <source>
        <dbReference type="Proteomes" id="UP001516023"/>
    </source>
</evidence>
<organism evidence="1 2">
    <name type="scientific">Cyclotella cryptica</name>
    <dbReference type="NCBI Taxonomy" id="29204"/>
    <lineage>
        <taxon>Eukaryota</taxon>
        <taxon>Sar</taxon>
        <taxon>Stramenopiles</taxon>
        <taxon>Ochrophyta</taxon>
        <taxon>Bacillariophyta</taxon>
        <taxon>Coscinodiscophyceae</taxon>
        <taxon>Thalassiosirophycidae</taxon>
        <taxon>Stephanodiscales</taxon>
        <taxon>Stephanodiscaceae</taxon>
        <taxon>Cyclotella</taxon>
    </lineage>
</organism>